<protein>
    <submittedName>
        <fullName evidence="1">Uncharacterized protein</fullName>
    </submittedName>
</protein>
<keyword evidence="2" id="KW-1185">Reference proteome</keyword>
<dbReference type="Proteomes" id="UP001346869">
    <property type="component" value="Unassembled WGS sequence"/>
</dbReference>
<reference evidence="1 2" key="2">
    <citation type="journal article" date="2023" name="Mol. Biol. Evol.">
        <title>Genomics of Secondarily Temperate Adaptation in the Only Non-Antarctic Icefish.</title>
        <authorList>
            <person name="Rivera-Colon A.G."/>
            <person name="Rayamajhi N."/>
            <person name="Minhas B.F."/>
            <person name="Madrigal G."/>
            <person name="Bilyk K.T."/>
            <person name="Yoon V."/>
            <person name="Hune M."/>
            <person name="Gregory S."/>
            <person name="Cheng C.H.C."/>
            <person name="Catchen J.M."/>
        </authorList>
    </citation>
    <scope>NUCLEOTIDE SEQUENCE [LARGE SCALE GENOMIC DNA]</scope>
    <source>
        <strain evidence="1">JMC-PN-2008</strain>
    </source>
</reference>
<name>A0AAN7Y1N4_ELEMC</name>
<evidence type="ECO:0000313" key="2">
    <source>
        <dbReference type="Proteomes" id="UP001346869"/>
    </source>
</evidence>
<gene>
    <name evidence="1" type="ORF">PBY51_004227</name>
</gene>
<dbReference type="AlphaFoldDB" id="A0AAN7Y1N4"/>
<organism evidence="1 2">
    <name type="scientific">Eleginops maclovinus</name>
    <name type="common">Patagonian blennie</name>
    <name type="synonym">Eleginus maclovinus</name>
    <dbReference type="NCBI Taxonomy" id="56733"/>
    <lineage>
        <taxon>Eukaryota</taxon>
        <taxon>Metazoa</taxon>
        <taxon>Chordata</taxon>
        <taxon>Craniata</taxon>
        <taxon>Vertebrata</taxon>
        <taxon>Euteleostomi</taxon>
        <taxon>Actinopterygii</taxon>
        <taxon>Neopterygii</taxon>
        <taxon>Teleostei</taxon>
        <taxon>Neoteleostei</taxon>
        <taxon>Acanthomorphata</taxon>
        <taxon>Eupercaria</taxon>
        <taxon>Perciformes</taxon>
        <taxon>Notothenioidei</taxon>
        <taxon>Eleginopidae</taxon>
        <taxon>Eleginops</taxon>
    </lineage>
</organism>
<dbReference type="EMBL" id="JAUZQC010000005">
    <property type="protein sequence ID" value="KAK5871342.1"/>
    <property type="molecule type" value="Genomic_DNA"/>
</dbReference>
<accession>A0AAN7Y1N4</accession>
<proteinExistence type="predicted"/>
<reference evidence="1 2" key="1">
    <citation type="journal article" date="2023" name="Genes (Basel)">
        <title>Chromosome-Level Genome Assembly and Circadian Gene Repertoire of the Patagonia Blennie Eleginops maclovinus-The Closest Ancestral Proxy of Antarctic Cryonotothenioids.</title>
        <authorList>
            <person name="Cheng C.C."/>
            <person name="Rivera-Colon A.G."/>
            <person name="Minhas B.F."/>
            <person name="Wilson L."/>
            <person name="Rayamajhi N."/>
            <person name="Vargas-Chacoff L."/>
            <person name="Catchen J.M."/>
        </authorList>
    </citation>
    <scope>NUCLEOTIDE SEQUENCE [LARGE SCALE GENOMIC DNA]</scope>
    <source>
        <strain evidence="1">JMC-PN-2008</strain>
    </source>
</reference>
<comment type="caution">
    <text evidence="1">The sequence shown here is derived from an EMBL/GenBank/DDBJ whole genome shotgun (WGS) entry which is preliminary data.</text>
</comment>
<evidence type="ECO:0000313" key="1">
    <source>
        <dbReference type="EMBL" id="KAK5871342.1"/>
    </source>
</evidence>
<sequence length="81" mass="8411">MVASVPNSCPRSCSSVLRLGHLPQPLLPGSGAQTSPGLLLPVVLPPGQGKCLGCIQSSLNLFDLHYESHEEHGAVGQLCPL</sequence>